<organism evidence="2 3">
    <name type="scientific">Centaurea solstitialis</name>
    <name type="common">yellow star-thistle</name>
    <dbReference type="NCBI Taxonomy" id="347529"/>
    <lineage>
        <taxon>Eukaryota</taxon>
        <taxon>Viridiplantae</taxon>
        <taxon>Streptophyta</taxon>
        <taxon>Embryophyta</taxon>
        <taxon>Tracheophyta</taxon>
        <taxon>Spermatophyta</taxon>
        <taxon>Magnoliopsida</taxon>
        <taxon>eudicotyledons</taxon>
        <taxon>Gunneridae</taxon>
        <taxon>Pentapetalae</taxon>
        <taxon>asterids</taxon>
        <taxon>campanulids</taxon>
        <taxon>Asterales</taxon>
        <taxon>Asteraceae</taxon>
        <taxon>Carduoideae</taxon>
        <taxon>Cardueae</taxon>
        <taxon>Centaureinae</taxon>
        <taxon>Centaurea</taxon>
    </lineage>
</organism>
<dbReference type="EMBL" id="JARYMX010000007">
    <property type="protein sequence ID" value="KAJ9541921.1"/>
    <property type="molecule type" value="Genomic_DNA"/>
</dbReference>
<keyword evidence="3" id="KW-1185">Reference proteome</keyword>
<evidence type="ECO:0008006" key="4">
    <source>
        <dbReference type="Google" id="ProtNLM"/>
    </source>
</evidence>
<comment type="caution">
    <text evidence="2">The sequence shown here is derived from an EMBL/GenBank/DDBJ whole genome shotgun (WGS) entry which is preliminary data.</text>
</comment>
<protein>
    <recommendedName>
        <fullName evidence="4">Transposase</fullName>
    </recommendedName>
</protein>
<evidence type="ECO:0000313" key="2">
    <source>
        <dbReference type="EMBL" id="KAJ9541921.1"/>
    </source>
</evidence>
<evidence type="ECO:0000256" key="1">
    <source>
        <dbReference type="SAM" id="MobiDB-lite"/>
    </source>
</evidence>
<dbReference type="Pfam" id="PF03004">
    <property type="entry name" value="Transposase_24"/>
    <property type="match status" value="1"/>
</dbReference>
<feature type="compositionally biased region" description="Low complexity" evidence="1">
    <location>
        <begin position="8"/>
        <end position="31"/>
    </location>
</feature>
<reference evidence="2" key="1">
    <citation type="submission" date="2023-03" db="EMBL/GenBank/DDBJ databases">
        <title>Chromosome-scale reference genome and RAD-based genetic map of yellow starthistle (Centaurea solstitialis) reveal putative structural variation and QTLs associated with invader traits.</title>
        <authorList>
            <person name="Reatini B."/>
            <person name="Cang F.A."/>
            <person name="Jiang Q."/>
            <person name="Mckibben M.T.W."/>
            <person name="Barker M.S."/>
            <person name="Rieseberg L.H."/>
            <person name="Dlugosch K.M."/>
        </authorList>
    </citation>
    <scope>NUCLEOTIDE SEQUENCE</scope>
    <source>
        <strain evidence="2">CAN-66</strain>
        <tissue evidence="2">Leaf</tissue>
    </source>
</reference>
<feature type="region of interest" description="Disordered" evidence="1">
    <location>
        <begin position="219"/>
        <end position="248"/>
    </location>
</feature>
<dbReference type="Proteomes" id="UP001172457">
    <property type="component" value="Chromosome 7"/>
</dbReference>
<dbReference type="InterPro" id="IPR004252">
    <property type="entry name" value="Probable_transposase_24"/>
</dbReference>
<sequence>MLRGQGGSSSSCLSRGGSNSLRGKGGSSSSRLCREGGSSTLSSDIRSQDVEDVEDMFVESDKSGVGGPGDNIESETPAHPPHRRMIGLLETDPMEFSDVYVGNGIIATLNNMFNGSWTTWRMVPREARDAMWDRFQTQYQWDPAIHGMIHVAWENVFKKRFSNIIDLARDAAKKAARNGTPPFTGTNYDVLKPYNPSWISQEDWIRMVEVWDTPRWKARSESGKGNWNTKHEGSISKHTHGSISTARHRHRMQIMEKRPISLVELFRETHTKKGSGELITPKATRTLSLVEKYGEDVDSQPQAGDVDLWTQAVGGVKKGGSLGSVHHAIHIT</sequence>
<feature type="region of interest" description="Disordered" evidence="1">
    <location>
        <begin position="1"/>
        <end position="82"/>
    </location>
</feature>
<proteinExistence type="predicted"/>
<evidence type="ECO:0000313" key="3">
    <source>
        <dbReference type="Proteomes" id="UP001172457"/>
    </source>
</evidence>
<gene>
    <name evidence="2" type="ORF">OSB04_028427</name>
</gene>
<dbReference type="AlphaFoldDB" id="A0AA38SU08"/>
<accession>A0AA38SU08</accession>
<name>A0AA38SU08_9ASTR</name>